<gene>
    <name evidence="1" type="ORF">TCEB3V08_LOCUS9118</name>
</gene>
<evidence type="ECO:0000313" key="1">
    <source>
        <dbReference type="EMBL" id="CAD7407628.1"/>
    </source>
</evidence>
<accession>A0A7R9H3K2</accession>
<protein>
    <submittedName>
        <fullName evidence="1">Uncharacterized protein</fullName>
    </submittedName>
</protein>
<dbReference type="AlphaFoldDB" id="A0A7R9H3K2"/>
<organism evidence="1">
    <name type="scientific">Timema cristinae</name>
    <name type="common">Walking stick</name>
    <dbReference type="NCBI Taxonomy" id="61476"/>
    <lineage>
        <taxon>Eukaryota</taxon>
        <taxon>Metazoa</taxon>
        <taxon>Ecdysozoa</taxon>
        <taxon>Arthropoda</taxon>
        <taxon>Hexapoda</taxon>
        <taxon>Insecta</taxon>
        <taxon>Pterygota</taxon>
        <taxon>Neoptera</taxon>
        <taxon>Polyneoptera</taxon>
        <taxon>Phasmatodea</taxon>
        <taxon>Timematodea</taxon>
        <taxon>Timematoidea</taxon>
        <taxon>Timematidae</taxon>
        <taxon>Timema</taxon>
    </lineage>
</organism>
<dbReference type="EMBL" id="OC320248">
    <property type="protein sequence ID" value="CAD7407628.1"/>
    <property type="molecule type" value="Genomic_DNA"/>
</dbReference>
<reference evidence="1" key="1">
    <citation type="submission" date="2020-11" db="EMBL/GenBank/DDBJ databases">
        <authorList>
            <person name="Tran Van P."/>
        </authorList>
    </citation>
    <scope>NUCLEOTIDE SEQUENCE</scope>
</reference>
<sequence>MNVDAARNGFILGARLSRLHYYKMLTNGSWVGLYSAIDLGDKRPPLQFGTPFRPARKSGIIFRSESKLRCTFLDAASCRVAFVENSPHFDL</sequence>
<proteinExistence type="predicted"/>
<name>A0A7R9H3K2_TIMCR</name>